<evidence type="ECO:0000313" key="4">
    <source>
        <dbReference type="Proteomes" id="UP000649604"/>
    </source>
</evidence>
<dbReference type="InterPro" id="IPR023346">
    <property type="entry name" value="Lysozyme-like_dom_sf"/>
</dbReference>
<dbReference type="Gene3D" id="1.10.530.10">
    <property type="match status" value="1"/>
</dbReference>
<comment type="caution">
    <text evidence="3">The sequence shown here is derived from an EMBL/GenBank/DDBJ whole genome shotgun (WGS) entry which is preliminary data.</text>
</comment>
<dbReference type="GO" id="GO:0000270">
    <property type="term" value="P:peptidoglycan metabolic process"/>
    <property type="evidence" value="ECO:0007669"/>
    <property type="project" value="InterPro"/>
</dbReference>
<dbReference type="SUPFAM" id="SSF53955">
    <property type="entry name" value="Lysozyme-like"/>
    <property type="match status" value="1"/>
</dbReference>
<evidence type="ECO:0000313" key="3">
    <source>
        <dbReference type="EMBL" id="MBD3325467.1"/>
    </source>
</evidence>
<dbReference type="InterPro" id="IPR008258">
    <property type="entry name" value="Transglycosylase_SLT_dom_1"/>
</dbReference>
<dbReference type="CDD" id="cd13401">
    <property type="entry name" value="Slt70-like"/>
    <property type="match status" value="1"/>
</dbReference>
<dbReference type="GO" id="GO:0008933">
    <property type="term" value="F:peptidoglycan lytic transglycosylase activity"/>
    <property type="evidence" value="ECO:0007669"/>
    <property type="project" value="InterPro"/>
</dbReference>
<dbReference type="PANTHER" id="PTHR37423:SF2">
    <property type="entry name" value="MEMBRANE-BOUND LYTIC MUREIN TRANSGLYCOSYLASE C"/>
    <property type="match status" value="1"/>
</dbReference>
<gene>
    <name evidence="3" type="ORF">GF339_12825</name>
</gene>
<accession>A0A9D5Q6P8</accession>
<comment type="similarity">
    <text evidence="1">Belongs to the transglycosylase Slt family.</text>
</comment>
<dbReference type="Proteomes" id="UP000649604">
    <property type="component" value="Unassembled WGS sequence"/>
</dbReference>
<dbReference type="EMBL" id="WJJP01000417">
    <property type="protein sequence ID" value="MBD3325467.1"/>
    <property type="molecule type" value="Genomic_DNA"/>
</dbReference>
<proteinExistence type="inferred from homology"/>
<dbReference type="PROSITE" id="PS00922">
    <property type="entry name" value="TRANSGLYCOSYLASE"/>
    <property type="match status" value="1"/>
</dbReference>
<organism evidence="3 4">
    <name type="scientific">candidate division KSB3 bacterium</name>
    <dbReference type="NCBI Taxonomy" id="2044937"/>
    <lineage>
        <taxon>Bacteria</taxon>
        <taxon>candidate division KSB3</taxon>
    </lineage>
</organism>
<evidence type="ECO:0000259" key="2">
    <source>
        <dbReference type="Pfam" id="PF01464"/>
    </source>
</evidence>
<dbReference type="InterPro" id="IPR000189">
    <property type="entry name" value="Transglyc_AS"/>
</dbReference>
<feature type="non-terminal residue" evidence="3">
    <location>
        <position position="1"/>
    </location>
</feature>
<feature type="domain" description="Transglycosylase SLT" evidence="2">
    <location>
        <begin position="14"/>
        <end position="127"/>
    </location>
</feature>
<protein>
    <submittedName>
        <fullName evidence="3">Transglycosylase SLT domain-containing protein</fullName>
    </submittedName>
</protein>
<name>A0A9D5Q6P8_9BACT</name>
<dbReference type="AlphaFoldDB" id="A0A9D5Q6P8"/>
<sequence length="172" mass="19655">PLDYLKFPLAYWDLIQTYAQKNELAPFLVAGIIRQESAYNPRALSYANARGLMQVIPPTARRVAAQLKLRNFQIAHLYDAETNIAIGTRYLADLLKKFDGNLYRAIAGYNAGPNATQKWWTAEGEIDHEAVVENITYRATRNYVKRVLRNQYNYQRIYGESLIRQVAGTPGN</sequence>
<dbReference type="GO" id="GO:0016020">
    <property type="term" value="C:membrane"/>
    <property type="evidence" value="ECO:0007669"/>
    <property type="project" value="InterPro"/>
</dbReference>
<evidence type="ECO:0000256" key="1">
    <source>
        <dbReference type="ARBA" id="ARBA00007734"/>
    </source>
</evidence>
<reference evidence="3" key="1">
    <citation type="submission" date="2019-11" db="EMBL/GenBank/DDBJ databases">
        <title>Microbial mats filling the niche in hypersaline microbial mats.</title>
        <authorList>
            <person name="Wong H.L."/>
            <person name="Macleod F.I."/>
            <person name="White R.A. III"/>
            <person name="Burns B.P."/>
        </authorList>
    </citation>
    <scope>NUCLEOTIDE SEQUENCE</scope>
    <source>
        <strain evidence="3">Rbin_158</strain>
    </source>
</reference>
<dbReference type="PANTHER" id="PTHR37423">
    <property type="entry name" value="SOLUBLE LYTIC MUREIN TRANSGLYCOSYLASE-RELATED"/>
    <property type="match status" value="1"/>
</dbReference>
<dbReference type="Pfam" id="PF01464">
    <property type="entry name" value="SLT"/>
    <property type="match status" value="1"/>
</dbReference>